<dbReference type="RefSeq" id="WP_207881683.1">
    <property type="nucleotide sequence ID" value="NZ_JAFVMF010000011.1"/>
</dbReference>
<gene>
    <name evidence="1" type="ORF">J2D73_11440</name>
</gene>
<dbReference type="Proteomes" id="UP000664771">
    <property type="component" value="Unassembled WGS sequence"/>
</dbReference>
<evidence type="ECO:0000313" key="1">
    <source>
        <dbReference type="EMBL" id="MBO1360400.1"/>
    </source>
</evidence>
<name>A0ABS3LWX1_9PROT</name>
<accession>A0ABS3LWX1</accession>
<proteinExistence type="predicted"/>
<comment type="caution">
    <text evidence="1">The sequence shown here is derived from an EMBL/GenBank/DDBJ whole genome shotgun (WGS) entry which is preliminary data.</text>
</comment>
<reference evidence="1 2" key="1">
    <citation type="submission" date="2021-03" db="EMBL/GenBank/DDBJ databases">
        <title>The complete genome sequence of Acetobacter sacchari TBRC 11175.</title>
        <authorList>
            <person name="Charoenyingcharoen P."/>
            <person name="Yukphan P."/>
        </authorList>
    </citation>
    <scope>NUCLEOTIDE SEQUENCE [LARGE SCALE GENOMIC DNA]</scope>
    <source>
        <strain evidence="1 2">TBRC 11175</strain>
    </source>
</reference>
<protein>
    <submittedName>
        <fullName evidence="1">Uncharacterized protein</fullName>
    </submittedName>
</protein>
<evidence type="ECO:0000313" key="2">
    <source>
        <dbReference type="Proteomes" id="UP000664771"/>
    </source>
</evidence>
<keyword evidence="2" id="KW-1185">Reference proteome</keyword>
<dbReference type="EMBL" id="JAFVMF010000011">
    <property type="protein sequence ID" value="MBO1360400.1"/>
    <property type="molecule type" value="Genomic_DNA"/>
</dbReference>
<sequence>MINNIKITREPRFSRKPGPKITLEEWFGIIQRDPELSFIISSSTKKYGTTTASWDAHPNPGKELSYLWGVDGRIVAQYPNEHLLKKMIQISRLLNADVVGEKGEIYDLGADGSLITIDKHPSLPKKSASKFVTTNNMAYGMGASTCSDFTKKTRGSGKIPDITELSLLERWEYYFYSWYQGYVTATLENMTDSGESLIFAGSHAERRIKDMEFLKSYCKKYPDRRFHHAANALIKSHIDGIGQ</sequence>
<organism evidence="1 2">
    <name type="scientific">Acetobacter sacchari</name>
    <dbReference type="NCBI Taxonomy" id="2661687"/>
    <lineage>
        <taxon>Bacteria</taxon>
        <taxon>Pseudomonadati</taxon>
        <taxon>Pseudomonadota</taxon>
        <taxon>Alphaproteobacteria</taxon>
        <taxon>Acetobacterales</taxon>
        <taxon>Acetobacteraceae</taxon>
        <taxon>Acetobacter</taxon>
    </lineage>
</organism>